<feature type="domain" description="Transketolase N-terminal" evidence="4">
    <location>
        <begin position="4"/>
        <end position="260"/>
    </location>
</feature>
<reference evidence="5" key="1">
    <citation type="submission" date="2020-10" db="EMBL/GenBank/DDBJ databases">
        <authorList>
            <person name="Gilroy R."/>
        </authorList>
    </citation>
    <scope>NUCLEOTIDE SEQUENCE</scope>
    <source>
        <strain evidence="5">ChiHjej12B11-7776</strain>
    </source>
</reference>
<gene>
    <name evidence="5" type="ORF">IAC72_05280</name>
</gene>
<protein>
    <submittedName>
        <fullName evidence="5">Transketolase</fullName>
    </submittedName>
</protein>
<dbReference type="Pfam" id="PF00456">
    <property type="entry name" value="Transketolase_N"/>
    <property type="match status" value="1"/>
</dbReference>
<evidence type="ECO:0000313" key="6">
    <source>
        <dbReference type="Proteomes" id="UP000886852"/>
    </source>
</evidence>
<evidence type="ECO:0000313" key="5">
    <source>
        <dbReference type="EMBL" id="HIU91401.1"/>
    </source>
</evidence>
<dbReference type="SUPFAM" id="SSF52518">
    <property type="entry name" value="Thiamin diphosphate-binding fold (THDP-binding)"/>
    <property type="match status" value="1"/>
</dbReference>
<accession>A0A9D1MY31</accession>
<evidence type="ECO:0000256" key="2">
    <source>
        <dbReference type="ARBA" id="ARBA00007131"/>
    </source>
</evidence>
<evidence type="ECO:0000256" key="3">
    <source>
        <dbReference type="ARBA" id="ARBA00023052"/>
    </source>
</evidence>
<organism evidence="5 6">
    <name type="scientific">Candidatus Fimimonas merdipullorum</name>
    <dbReference type="NCBI Taxonomy" id="2840822"/>
    <lineage>
        <taxon>Bacteria</taxon>
        <taxon>Pseudomonadati</taxon>
        <taxon>Myxococcota</taxon>
        <taxon>Myxococcia</taxon>
        <taxon>Myxococcales</taxon>
        <taxon>Cystobacterineae</taxon>
        <taxon>Myxococcaceae</taxon>
        <taxon>Myxococcaceae incertae sedis</taxon>
        <taxon>Candidatus Fimimonas</taxon>
    </lineage>
</organism>
<dbReference type="Proteomes" id="UP000886852">
    <property type="component" value="Unassembled WGS sequence"/>
</dbReference>
<reference evidence="5" key="2">
    <citation type="journal article" date="2021" name="PeerJ">
        <title>Extensive microbial diversity within the chicken gut microbiome revealed by metagenomics and culture.</title>
        <authorList>
            <person name="Gilroy R."/>
            <person name="Ravi A."/>
            <person name="Getino M."/>
            <person name="Pursley I."/>
            <person name="Horton D.L."/>
            <person name="Alikhan N.F."/>
            <person name="Baker D."/>
            <person name="Gharbi K."/>
            <person name="Hall N."/>
            <person name="Watson M."/>
            <person name="Adriaenssens E.M."/>
            <person name="Foster-Nyarko E."/>
            <person name="Jarju S."/>
            <person name="Secka A."/>
            <person name="Antonio M."/>
            <person name="Oren A."/>
            <person name="Chaudhuri R.R."/>
            <person name="La Ragione R."/>
            <person name="Hildebrand F."/>
            <person name="Pallen M.J."/>
        </authorList>
    </citation>
    <scope>NUCLEOTIDE SEQUENCE</scope>
    <source>
        <strain evidence="5">ChiHjej12B11-7776</strain>
    </source>
</reference>
<dbReference type="InterPro" id="IPR029061">
    <property type="entry name" value="THDP-binding"/>
</dbReference>
<comment type="similarity">
    <text evidence="2">Belongs to the transketolase family.</text>
</comment>
<dbReference type="CDD" id="cd02012">
    <property type="entry name" value="TPP_TK"/>
    <property type="match status" value="1"/>
</dbReference>
<sequence length="267" mass="29007">MDMQQFAKQIRRETLRCIHSQGSGHVGGCLSIADVLAVLYSRHMDVDAAHPKKPNRDCLVLSKGHAGPAWYATLALKGFFPMEWLDTLNKLGTRLPSHANVNLTPGVDMTAGSLGQGLSCACGLALAKKISGDDHFVYVIVGDGELQEGQNWEAAMFAAAKKLDNIVVFVDCNKLQIDGATKEVCDLGDVEEKFRAFGFETRRVNGHDCRALDEAICAAKKHKGAPHCIVMDTVKGKGVSFYENMGAAVHSTSVTDEQYKLALEELK</sequence>
<dbReference type="PANTHER" id="PTHR47514">
    <property type="entry name" value="TRANSKETOLASE N-TERMINAL SECTION-RELATED"/>
    <property type="match status" value="1"/>
</dbReference>
<dbReference type="InterPro" id="IPR005474">
    <property type="entry name" value="Transketolase_N"/>
</dbReference>
<dbReference type="PANTHER" id="PTHR47514:SF1">
    <property type="entry name" value="TRANSKETOLASE N-TERMINAL SECTION-RELATED"/>
    <property type="match status" value="1"/>
</dbReference>
<dbReference type="Gene3D" id="3.40.50.970">
    <property type="match status" value="1"/>
</dbReference>
<keyword evidence="3" id="KW-0786">Thiamine pyrophosphate</keyword>
<evidence type="ECO:0000259" key="4">
    <source>
        <dbReference type="Pfam" id="PF00456"/>
    </source>
</evidence>
<proteinExistence type="inferred from homology"/>
<dbReference type="AlphaFoldDB" id="A0A9D1MY31"/>
<evidence type="ECO:0000256" key="1">
    <source>
        <dbReference type="ARBA" id="ARBA00001964"/>
    </source>
</evidence>
<comment type="cofactor">
    <cofactor evidence="1">
        <name>thiamine diphosphate</name>
        <dbReference type="ChEBI" id="CHEBI:58937"/>
    </cofactor>
</comment>
<dbReference type="EMBL" id="DVOC01000093">
    <property type="protein sequence ID" value="HIU91401.1"/>
    <property type="molecule type" value="Genomic_DNA"/>
</dbReference>
<name>A0A9D1MY31_9BACT</name>
<comment type="caution">
    <text evidence="5">The sequence shown here is derived from an EMBL/GenBank/DDBJ whole genome shotgun (WGS) entry which is preliminary data.</text>
</comment>